<dbReference type="AlphaFoldDB" id="A0A8X6NB33"/>
<reference evidence="2" key="1">
    <citation type="submission" date="2020-08" db="EMBL/GenBank/DDBJ databases">
        <title>Multicomponent nature underlies the extraordinary mechanical properties of spider dragline silk.</title>
        <authorList>
            <person name="Kono N."/>
            <person name="Nakamura H."/>
            <person name="Mori M."/>
            <person name="Yoshida Y."/>
            <person name="Ohtoshi R."/>
            <person name="Malay A.D."/>
            <person name="Moran D.A.P."/>
            <person name="Tomita M."/>
            <person name="Numata K."/>
            <person name="Arakawa K."/>
        </authorList>
    </citation>
    <scope>NUCLEOTIDE SEQUENCE</scope>
</reference>
<dbReference type="Proteomes" id="UP000887013">
    <property type="component" value="Unassembled WGS sequence"/>
</dbReference>
<organism evidence="2 3">
    <name type="scientific">Nephila pilipes</name>
    <name type="common">Giant wood spider</name>
    <name type="synonym">Nephila maculata</name>
    <dbReference type="NCBI Taxonomy" id="299642"/>
    <lineage>
        <taxon>Eukaryota</taxon>
        <taxon>Metazoa</taxon>
        <taxon>Ecdysozoa</taxon>
        <taxon>Arthropoda</taxon>
        <taxon>Chelicerata</taxon>
        <taxon>Arachnida</taxon>
        <taxon>Araneae</taxon>
        <taxon>Araneomorphae</taxon>
        <taxon>Entelegynae</taxon>
        <taxon>Araneoidea</taxon>
        <taxon>Nephilidae</taxon>
        <taxon>Nephila</taxon>
    </lineage>
</organism>
<protein>
    <submittedName>
        <fullName evidence="2">Uncharacterized protein</fullName>
    </submittedName>
</protein>
<proteinExistence type="predicted"/>
<keyword evidence="3" id="KW-1185">Reference proteome</keyword>
<name>A0A8X6NB33_NEPPI</name>
<feature type="region of interest" description="Disordered" evidence="1">
    <location>
        <begin position="1"/>
        <end position="47"/>
    </location>
</feature>
<sequence length="97" mass="11061">MSSVPYPRKDLRTRRSRTSKSRDSPDLNRVPARHTAITPRSPLHQSGYHRSCARFNKIDRRLLVYRETSLVTATPPPKGPLQLSNSSLDSLTAYELE</sequence>
<comment type="caution">
    <text evidence="2">The sequence shown here is derived from an EMBL/GenBank/DDBJ whole genome shotgun (WGS) entry which is preliminary data.</text>
</comment>
<evidence type="ECO:0000313" key="3">
    <source>
        <dbReference type="Proteomes" id="UP000887013"/>
    </source>
</evidence>
<accession>A0A8X6NB33</accession>
<evidence type="ECO:0000256" key="1">
    <source>
        <dbReference type="SAM" id="MobiDB-lite"/>
    </source>
</evidence>
<feature type="region of interest" description="Disordered" evidence="1">
    <location>
        <begin position="71"/>
        <end position="97"/>
    </location>
</feature>
<gene>
    <name evidence="2" type="ORF">NPIL_600731</name>
</gene>
<evidence type="ECO:0000313" key="2">
    <source>
        <dbReference type="EMBL" id="GFT04220.1"/>
    </source>
</evidence>
<dbReference type="EMBL" id="BMAW01007544">
    <property type="protein sequence ID" value="GFT04220.1"/>
    <property type="molecule type" value="Genomic_DNA"/>
</dbReference>